<evidence type="ECO:0000256" key="1">
    <source>
        <dbReference type="ARBA" id="ARBA00022448"/>
    </source>
</evidence>
<gene>
    <name evidence="3" type="ORF">AKA01nite_12950</name>
</gene>
<dbReference type="InterPro" id="IPR050873">
    <property type="entry name" value="V-ATPase_V0D/AC39_subunit"/>
</dbReference>
<reference evidence="3 4" key="1">
    <citation type="submission" date="2019-07" db="EMBL/GenBank/DDBJ databases">
        <title>Whole genome shotgun sequence of Alkalibacterium kapii NBRC 103247.</title>
        <authorList>
            <person name="Hosoyama A."/>
            <person name="Uohara A."/>
            <person name="Ohji S."/>
            <person name="Ichikawa N."/>
        </authorList>
    </citation>
    <scope>NUCLEOTIDE SEQUENCE [LARGE SCALE GENOMIC DNA]</scope>
    <source>
        <strain evidence="3 4">NBRC 103247</strain>
    </source>
</reference>
<sequence length="350" mass="41646">MTDLLNEYTAITTKIRGMHGKLLKKKDYIEISHLDSIRAFVSYLKQRPGYSDILKDVDANKVYRSYLEGLLNSSIYEDFNKLYHFANFKQRDFLKIYGITYEVNVLKKFLRKAFDISEIYEEVSTEYLDYLDRHSHLNLKALENVTTLTDFREALRGSMYHQPIRQLDSLKNPSLFDYETVLDTFAFTTIWHEKNKILKKDEQKIFEQIYGTKFDLLNIIFIYRYKRYYDLPPEQISTLLVPVNYRLSNNKIQQLLSAEDLEAFWRVLRETKYAKYVENLDNGLELESLYKELLDKIIQSNAKKDPYSIASIYNYLHEKEDEVDLLTTILEAIHYDRGPLEIQKIIGMKE</sequence>
<name>A0A511AWG3_9LACT</name>
<dbReference type="SUPFAM" id="SSF103486">
    <property type="entry name" value="V-type ATP synthase subunit C"/>
    <property type="match status" value="1"/>
</dbReference>
<dbReference type="Pfam" id="PF01992">
    <property type="entry name" value="vATP-synt_AC39"/>
    <property type="match status" value="1"/>
</dbReference>
<evidence type="ECO:0000256" key="2">
    <source>
        <dbReference type="ARBA" id="ARBA00023065"/>
    </source>
</evidence>
<dbReference type="GO" id="GO:0046961">
    <property type="term" value="F:proton-transporting ATPase activity, rotational mechanism"/>
    <property type="evidence" value="ECO:0007669"/>
    <property type="project" value="InterPro"/>
</dbReference>
<keyword evidence="4" id="KW-1185">Reference proteome</keyword>
<organism evidence="3 4">
    <name type="scientific">Alkalibacterium kapii</name>
    <dbReference type="NCBI Taxonomy" id="426704"/>
    <lineage>
        <taxon>Bacteria</taxon>
        <taxon>Bacillati</taxon>
        <taxon>Bacillota</taxon>
        <taxon>Bacilli</taxon>
        <taxon>Lactobacillales</taxon>
        <taxon>Carnobacteriaceae</taxon>
        <taxon>Alkalibacterium</taxon>
    </lineage>
</organism>
<evidence type="ECO:0000313" key="3">
    <source>
        <dbReference type="EMBL" id="GEK91673.1"/>
    </source>
</evidence>
<keyword evidence="1" id="KW-0813">Transport</keyword>
<dbReference type="InterPro" id="IPR002843">
    <property type="entry name" value="ATPase_V0-cplx_csu/dsu"/>
</dbReference>
<evidence type="ECO:0000313" key="4">
    <source>
        <dbReference type="Proteomes" id="UP000321662"/>
    </source>
</evidence>
<dbReference type="InterPro" id="IPR044911">
    <property type="entry name" value="V-type_ATPase_csu/dsu_dom_3"/>
</dbReference>
<dbReference type="PANTHER" id="PTHR38682">
    <property type="entry name" value="V-TYPE ATP SYNTHASE SUBUNIT C"/>
    <property type="match status" value="1"/>
</dbReference>
<keyword evidence="2" id="KW-0406">Ion transport</keyword>
<comment type="caution">
    <text evidence="3">The sequence shown here is derived from an EMBL/GenBank/DDBJ whole genome shotgun (WGS) entry which is preliminary data.</text>
</comment>
<dbReference type="InterPro" id="IPR036079">
    <property type="entry name" value="ATPase_csu/dsu_sf"/>
</dbReference>
<dbReference type="EMBL" id="BJUY01000016">
    <property type="protein sequence ID" value="GEK91673.1"/>
    <property type="molecule type" value="Genomic_DNA"/>
</dbReference>
<dbReference type="Proteomes" id="UP000321662">
    <property type="component" value="Unassembled WGS sequence"/>
</dbReference>
<dbReference type="AlphaFoldDB" id="A0A511AWG3"/>
<proteinExistence type="predicted"/>
<dbReference type="PANTHER" id="PTHR38682:SF1">
    <property type="entry name" value="V-TYPE ATP SYNTHASE SUBUNIT C"/>
    <property type="match status" value="1"/>
</dbReference>
<protein>
    <submittedName>
        <fullName evidence="3">H+transporting two-sector ATPase C (AC39) subunit</fullName>
    </submittedName>
</protein>
<accession>A0A511AWG3</accession>
<dbReference type="Gene3D" id="1.10.132.50">
    <property type="entry name" value="ATP synthase (C/AC39) subunit, domain 3"/>
    <property type="match status" value="3"/>
</dbReference>